<dbReference type="PANTHER" id="PTHR15425:SF0">
    <property type="entry name" value="CD160 ANTIGEN"/>
    <property type="match status" value="1"/>
</dbReference>
<reference evidence="1 2" key="1">
    <citation type="submission" date="2023-05" db="EMBL/GenBank/DDBJ databases">
        <title>B98-5 Cell Line De Novo Hybrid Assembly: An Optical Mapping Approach.</title>
        <authorList>
            <person name="Kananen K."/>
            <person name="Auerbach J.A."/>
            <person name="Kautto E."/>
            <person name="Blachly J.S."/>
        </authorList>
    </citation>
    <scope>NUCLEOTIDE SEQUENCE [LARGE SCALE GENOMIC DNA]</scope>
    <source>
        <strain evidence="1">B95-8</strain>
        <tissue evidence="1">Cell line</tissue>
    </source>
</reference>
<gene>
    <name evidence="1" type="ORF">P7K49_037184</name>
</gene>
<evidence type="ECO:0000313" key="2">
    <source>
        <dbReference type="Proteomes" id="UP001266305"/>
    </source>
</evidence>
<evidence type="ECO:0000313" key="1">
    <source>
        <dbReference type="EMBL" id="KAK2084151.1"/>
    </source>
</evidence>
<keyword evidence="2" id="KW-1185">Reference proteome</keyword>
<protein>
    <submittedName>
        <fullName evidence="1">Uncharacterized protein</fullName>
    </submittedName>
</protein>
<proteinExistence type="predicted"/>
<sequence length="96" mass="10950">MEISCTLEEAGNYTVTGSKHRHHVEFGHSEGTLSSGFLQEKVWVTLVTSLLALQEELFLSHQHSKMTSCHSEADSRQDIPDRRNYMDKGVRLQKFS</sequence>
<dbReference type="InterPro" id="IPR042385">
    <property type="entry name" value="CD160"/>
</dbReference>
<dbReference type="PANTHER" id="PTHR15425">
    <property type="entry name" value="CD160 ANTIGEN"/>
    <property type="match status" value="1"/>
</dbReference>
<accession>A0ABQ9THE5</accession>
<name>A0ABQ9THE5_SAGOE</name>
<dbReference type="Proteomes" id="UP001266305">
    <property type="component" value="Unassembled WGS sequence"/>
</dbReference>
<dbReference type="EMBL" id="JASSZA010000022">
    <property type="protein sequence ID" value="KAK2084151.1"/>
    <property type="molecule type" value="Genomic_DNA"/>
</dbReference>
<organism evidence="1 2">
    <name type="scientific">Saguinus oedipus</name>
    <name type="common">Cotton-top tamarin</name>
    <name type="synonym">Oedipomidas oedipus</name>
    <dbReference type="NCBI Taxonomy" id="9490"/>
    <lineage>
        <taxon>Eukaryota</taxon>
        <taxon>Metazoa</taxon>
        <taxon>Chordata</taxon>
        <taxon>Craniata</taxon>
        <taxon>Vertebrata</taxon>
        <taxon>Euteleostomi</taxon>
        <taxon>Mammalia</taxon>
        <taxon>Eutheria</taxon>
        <taxon>Euarchontoglires</taxon>
        <taxon>Primates</taxon>
        <taxon>Haplorrhini</taxon>
        <taxon>Platyrrhini</taxon>
        <taxon>Cebidae</taxon>
        <taxon>Callitrichinae</taxon>
        <taxon>Saguinus</taxon>
    </lineage>
</organism>
<comment type="caution">
    <text evidence="1">The sequence shown here is derived from an EMBL/GenBank/DDBJ whole genome shotgun (WGS) entry which is preliminary data.</text>
</comment>